<dbReference type="SUPFAM" id="SSF56349">
    <property type="entry name" value="DNA breaking-rejoining enzymes"/>
    <property type="match status" value="1"/>
</dbReference>
<dbReference type="InterPro" id="IPR051062">
    <property type="entry name" value="Topoisomerase_IB"/>
</dbReference>
<dbReference type="EC" id="5.6.2.1" evidence="3"/>
<feature type="domain" description="DNA topoisomerase IB N-terminal" evidence="8">
    <location>
        <begin position="21"/>
        <end position="69"/>
    </location>
</feature>
<dbReference type="GO" id="GO:0003917">
    <property type="term" value="F:DNA topoisomerase type I (single strand cut, ATP-independent) activity"/>
    <property type="evidence" value="ECO:0007669"/>
    <property type="project" value="UniProtKB-EC"/>
</dbReference>
<comment type="similarity">
    <text evidence="2">Belongs to the type IB topoisomerase family.</text>
</comment>
<evidence type="ECO:0000256" key="5">
    <source>
        <dbReference type="ARBA" id="ARBA00023125"/>
    </source>
</evidence>
<dbReference type="Gene3D" id="1.10.132.120">
    <property type="match status" value="1"/>
</dbReference>
<comment type="catalytic activity">
    <reaction evidence="1">
        <text>ATP-independent breakage of single-stranded DNA, followed by passage and rejoining.</text>
        <dbReference type="EC" id="5.6.2.1"/>
    </reaction>
</comment>
<reference evidence="9 10" key="1">
    <citation type="submission" date="2020-08" db="EMBL/GenBank/DDBJ databases">
        <title>Genomic Encyclopedia of Type Strains, Phase IV (KMG-IV): sequencing the most valuable type-strain genomes for metagenomic binning, comparative biology and taxonomic classification.</title>
        <authorList>
            <person name="Goeker M."/>
        </authorList>
    </citation>
    <scope>NUCLEOTIDE SEQUENCE [LARGE SCALE GENOMIC DNA]</scope>
    <source>
        <strain evidence="9 10">DSM 102255</strain>
    </source>
</reference>
<sequence length="331" mass="37316">MTIIYVDEQAAGITRRRFGKGFRFCFADGAPVTDPDEIERLRSIGLPPAYRDCWYCPDPNGHLQATGFDDRGRKQYRYHPLFRSQKEDEKFALCAQFGRILPKLRERVEQDLASRKLTFERTVAAIVRLLDAGLLRVGNDQYAKENDSYGATTLRADHAELRGQKVKLRYRGKSGKEWNRAITDKALARFVRQVQDLPGQKLFQFVDAQGDPHPVSSSDVNAYIHDVMGEAFSAKHFRTFGASVVAYEALVASQGTMKLREMTLVVSQALGNTPAIARKSYIHPALIALCQDGPAEGTDPWTLPRSTRWLTRTERGLIAYLDALNPTPPRQ</sequence>
<evidence type="ECO:0000259" key="7">
    <source>
        <dbReference type="Pfam" id="PF01028"/>
    </source>
</evidence>
<dbReference type="GO" id="GO:0006265">
    <property type="term" value="P:DNA topological change"/>
    <property type="evidence" value="ECO:0007669"/>
    <property type="project" value="InterPro"/>
</dbReference>
<dbReference type="PRINTS" id="PR00416">
    <property type="entry name" value="EUTPISMRASEI"/>
</dbReference>
<proteinExistence type="inferred from homology"/>
<dbReference type="GO" id="GO:0003677">
    <property type="term" value="F:DNA binding"/>
    <property type="evidence" value="ECO:0007669"/>
    <property type="project" value="UniProtKB-KW"/>
</dbReference>
<dbReference type="Gene3D" id="3.30.66.10">
    <property type="entry name" value="DNA topoisomerase I domain"/>
    <property type="match status" value="1"/>
</dbReference>
<gene>
    <name evidence="9" type="ORF">FHS92_002277</name>
</gene>
<keyword evidence="10" id="KW-1185">Reference proteome</keyword>
<dbReference type="Proteomes" id="UP000552700">
    <property type="component" value="Unassembled WGS sequence"/>
</dbReference>
<evidence type="ECO:0000256" key="4">
    <source>
        <dbReference type="ARBA" id="ARBA00023029"/>
    </source>
</evidence>
<dbReference type="InterPro" id="IPR013500">
    <property type="entry name" value="TopoI_cat_euk"/>
</dbReference>
<accession>A0A841J2F2</accession>
<dbReference type="InterPro" id="IPR049331">
    <property type="entry name" value="Top1B_N_bact"/>
</dbReference>
<dbReference type="InterPro" id="IPR014711">
    <property type="entry name" value="TopoI_cat_a-hlx-sub_euk"/>
</dbReference>
<evidence type="ECO:0000256" key="2">
    <source>
        <dbReference type="ARBA" id="ARBA00006645"/>
    </source>
</evidence>
<keyword evidence="5" id="KW-0238">DNA-binding</keyword>
<name>A0A841J2F2_9SPHN</name>
<evidence type="ECO:0000256" key="1">
    <source>
        <dbReference type="ARBA" id="ARBA00000213"/>
    </source>
</evidence>
<feature type="domain" description="DNA topoisomerase I catalytic core eukaryotic-type" evidence="7">
    <location>
        <begin position="82"/>
        <end position="269"/>
    </location>
</feature>
<dbReference type="Pfam" id="PF01028">
    <property type="entry name" value="Topoisom_I"/>
    <property type="match status" value="1"/>
</dbReference>
<evidence type="ECO:0000256" key="6">
    <source>
        <dbReference type="ARBA" id="ARBA00023235"/>
    </source>
</evidence>
<keyword evidence="4" id="KW-0799">Topoisomerase</keyword>
<dbReference type="AlphaFoldDB" id="A0A841J2F2"/>
<protein>
    <recommendedName>
        <fullName evidence="3">DNA topoisomerase</fullName>
        <ecNumber evidence="3">5.6.2.1</ecNumber>
    </recommendedName>
</protein>
<evidence type="ECO:0000313" key="10">
    <source>
        <dbReference type="Proteomes" id="UP000552700"/>
    </source>
</evidence>
<dbReference type="PROSITE" id="PS52038">
    <property type="entry name" value="TOPO_IB_2"/>
    <property type="match status" value="1"/>
</dbReference>
<dbReference type="Gene3D" id="3.90.15.10">
    <property type="entry name" value="Topoisomerase I, Chain A, domain 3"/>
    <property type="match status" value="1"/>
</dbReference>
<dbReference type="Pfam" id="PF21338">
    <property type="entry name" value="Top1B_N_bact"/>
    <property type="match status" value="1"/>
</dbReference>
<organism evidence="9 10">
    <name type="scientific">Sphingobium subterraneum</name>
    <dbReference type="NCBI Taxonomy" id="627688"/>
    <lineage>
        <taxon>Bacteria</taxon>
        <taxon>Pseudomonadati</taxon>
        <taxon>Pseudomonadota</taxon>
        <taxon>Alphaproteobacteria</taxon>
        <taxon>Sphingomonadales</taxon>
        <taxon>Sphingomonadaceae</taxon>
        <taxon>Sphingobium</taxon>
    </lineage>
</organism>
<keyword evidence="6 9" id="KW-0413">Isomerase</keyword>
<dbReference type="InterPro" id="IPR011010">
    <property type="entry name" value="DNA_brk_join_enz"/>
</dbReference>
<dbReference type="InterPro" id="IPR035447">
    <property type="entry name" value="DNA_topo_I_N_sf"/>
</dbReference>
<dbReference type="PANTHER" id="PTHR10290">
    <property type="entry name" value="DNA TOPOISOMERASE I"/>
    <property type="match status" value="1"/>
</dbReference>
<evidence type="ECO:0000256" key="3">
    <source>
        <dbReference type="ARBA" id="ARBA00012891"/>
    </source>
</evidence>
<evidence type="ECO:0000259" key="8">
    <source>
        <dbReference type="Pfam" id="PF21338"/>
    </source>
</evidence>
<dbReference type="PANTHER" id="PTHR10290:SF3">
    <property type="entry name" value="DNA TOPOISOMERASE 1"/>
    <property type="match status" value="1"/>
</dbReference>
<comment type="caution">
    <text evidence="9">The sequence shown here is derived from an EMBL/GenBank/DDBJ whole genome shotgun (WGS) entry which is preliminary data.</text>
</comment>
<dbReference type="SUPFAM" id="SSF55869">
    <property type="entry name" value="DNA topoisomerase I domain"/>
    <property type="match status" value="1"/>
</dbReference>
<dbReference type="EMBL" id="JACIJP010000003">
    <property type="protein sequence ID" value="MBB6124532.1"/>
    <property type="molecule type" value="Genomic_DNA"/>
</dbReference>
<evidence type="ECO:0000313" key="9">
    <source>
        <dbReference type="EMBL" id="MBB6124532.1"/>
    </source>
</evidence>
<dbReference type="InterPro" id="IPR001631">
    <property type="entry name" value="TopoI"/>
</dbReference>